<dbReference type="EC" id="3.4.16.4" evidence="3"/>
<dbReference type="EMBL" id="WMEY01000005">
    <property type="protein sequence ID" value="MYL64999.1"/>
    <property type="molecule type" value="Genomic_DNA"/>
</dbReference>
<dbReference type="InterPro" id="IPR000667">
    <property type="entry name" value="Peptidase_S13"/>
</dbReference>
<evidence type="ECO:0000313" key="4">
    <source>
        <dbReference type="Proteomes" id="UP000447833"/>
    </source>
</evidence>
<protein>
    <submittedName>
        <fullName evidence="3">D-alanyl-D-alanine carboxypeptidase/D-alanyl-D-alanine-endopeptidase</fullName>
        <ecNumber evidence="3">3.4.16.4</ecNumber>
    </submittedName>
</protein>
<dbReference type="Gene3D" id="3.50.80.20">
    <property type="entry name" value="D-Ala-D-Ala carboxypeptidase C, peptidase S13"/>
    <property type="match status" value="1"/>
</dbReference>
<dbReference type="PANTHER" id="PTHR30023:SF0">
    <property type="entry name" value="PENICILLIN-SENSITIVE CARBOXYPEPTIDASE A"/>
    <property type="match status" value="1"/>
</dbReference>
<dbReference type="Gene3D" id="3.40.710.10">
    <property type="entry name" value="DD-peptidase/beta-lactamase superfamily"/>
    <property type="match status" value="1"/>
</dbReference>
<keyword evidence="2 3" id="KW-0378">Hydrolase</keyword>
<dbReference type="PANTHER" id="PTHR30023">
    <property type="entry name" value="D-ALANYL-D-ALANINE CARBOXYPEPTIDASE"/>
    <property type="match status" value="1"/>
</dbReference>
<evidence type="ECO:0000313" key="3">
    <source>
        <dbReference type="EMBL" id="MYL64999.1"/>
    </source>
</evidence>
<keyword evidence="3" id="KW-0121">Carboxypeptidase</keyword>
<dbReference type="PRINTS" id="PR00922">
    <property type="entry name" value="DADACBPTASE3"/>
</dbReference>
<dbReference type="InterPro" id="IPR012338">
    <property type="entry name" value="Beta-lactam/transpept-like"/>
</dbReference>
<sequence length="493" mass="54505">MKQTFKTALVLLLLILLILPPLSSNQDVSANKTNSNLSTELNEILSDERLDGAIAGISVRSANSGELIYENYSETRLTPASNMKLFTAGAALETLGADYRFTTELLTDGVVKNKFLKGNLYLKGKGDPTLLKEDFDELANSLKEKGVHKIKGDLIGDNSWYEDEALSQDLSWSDEDNYYGAKVSALTASPNEDYDAGTVIVEAYPGKHPGDPVDVRLSPSSDVIEVQNRAKTVSADEDAELSITRKHGSNTILVEGEISVDATRKREWIAVWNPAEYALSLMKQALKEAGIQFKGDMALHKTPDDTTLLIEKKSMPLSELLIPFMKLSNNGHAELLVKEMGKIKKKEGSWDAGLEVMNDFLEEVGLDTDEMRLRDGSGISHVSLIKPNQLSDYLYRIQTKRWFEAFHYSLPVAGDADRFEGGTLRYRMRDTAAEQIVHAKTGSLTGVSSLSGYVEQGNGLVFSIMLNQYVEEDDIKDIEDEVAVVLATYAEEK</sequence>
<dbReference type="GO" id="GO:0009002">
    <property type="term" value="F:serine-type D-Ala-D-Ala carboxypeptidase activity"/>
    <property type="evidence" value="ECO:0007669"/>
    <property type="project" value="UniProtKB-EC"/>
</dbReference>
<dbReference type="Pfam" id="PF02113">
    <property type="entry name" value="Peptidase_S13"/>
    <property type="match status" value="1"/>
</dbReference>
<comment type="caution">
    <text evidence="3">The sequence shown here is derived from an EMBL/GenBank/DDBJ whole genome shotgun (WGS) entry which is preliminary data.</text>
</comment>
<accession>A0A845F2H2</accession>
<dbReference type="NCBIfam" id="TIGR00666">
    <property type="entry name" value="PBP4"/>
    <property type="match status" value="1"/>
</dbReference>
<gene>
    <name evidence="3" type="primary">dacB</name>
    <name evidence="3" type="ORF">GLW07_16695</name>
</gene>
<dbReference type="GO" id="GO:0000270">
    <property type="term" value="P:peptidoglycan metabolic process"/>
    <property type="evidence" value="ECO:0007669"/>
    <property type="project" value="TreeGrafter"/>
</dbReference>
<dbReference type="Proteomes" id="UP000447833">
    <property type="component" value="Unassembled WGS sequence"/>
</dbReference>
<dbReference type="RefSeq" id="WP_160920381.1">
    <property type="nucleotide sequence ID" value="NZ_WMEY01000005.1"/>
</dbReference>
<dbReference type="GO" id="GO:0006508">
    <property type="term" value="P:proteolysis"/>
    <property type="evidence" value="ECO:0007669"/>
    <property type="project" value="InterPro"/>
</dbReference>
<dbReference type="SUPFAM" id="SSF56601">
    <property type="entry name" value="beta-lactamase/transpeptidase-like"/>
    <property type="match status" value="1"/>
</dbReference>
<dbReference type="AlphaFoldDB" id="A0A845F2H2"/>
<proteinExistence type="inferred from homology"/>
<comment type="similarity">
    <text evidence="1">Belongs to the peptidase S13 family.</text>
</comment>
<name>A0A845F2H2_9BACL</name>
<keyword evidence="3" id="KW-0645">Protease</keyword>
<evidence type="ECO:0000256" key="2">
    <source>
        <dbReference type="ARBA" id="ARBA00022801"/>
    </source>
</evidence>
<reference evidence="3 4" key="1">
    <citation type="submission" date="2019-11" db="EMBL/GenBank/DDBJ databases">
        <title>Genome sequences of 17 halophilic strains isolated from different environments.</title>
        <authorList>
            <person name="Furrow R.E."/>
        </authorList>
    </citation>
    <scope>NUCLEOTIDE SEQUENCE [LARGE SCALE GENOMIC DNA]</scope>
    <source>
        <strain evidence="3 4">22506_14_FS</strain>
    </source>
</reference>
<evidence type="ECO:0000256" key="1">
    <source>
        <dbReference type="ARBA" id="ARBA00006096"/>
    </source>
</evidence>
<organism evidence="3 4">
    <name type="scientific">Guptibacillus hwajinpoensis</name>
    <dbReference type="NCBI Taxonomy" id="208199"/>
    <lineage>
        <taxon>Bacteria</taxon>
        <taxon>Bacillati</taxon>
        <taxon>Bacillota</taxon>
        <taxon>Bacilli</taxon>
        <taxon>Bacillales</taxon>
        <taxon>Guptibacillaceae</taxon>
        <taxon>Guptibacillus</taxon>
    </lineage>
</organism>